<feature type="domain" description="TonB-dependent receptor plug" evidence="14">
    <location>
        <begin position="65"/>
        <end position="176"/>
    </location>
</feature>
<evidence type="ECO:0000256" key="5">
    <source>
        <dbReference type="ARBA" id="ARBA00022729"/>
    </source>
</evidence>
<evidence type="ECO:0000256" key="4">
    <source>
        <dbReference type="ARBA" id="ARBA00022692"/>
    </source>
</evidence>
<evidence type="ECO:0000256" key="11">
    <source>
        <dbReference type="RuleBase" id="RU003357"/>
    </source>
</evidence>
<dbReference type="AlphaFoldDB" id="A0AAW8NR34"/>
<keyword evidence="5 12" id="KW-0732">Signal</keyword>
<evidence type="ECO:0000313" key="16">
    <source>
        <dbReference type="Proteomes" id="UP001259340"/>
    </source>
</evidence>
<comment type="similarity">
    <text evidence="9 11">Belongs to the TonB-dependent receptor family.</text>
</comment>
<dbReference type="InterPro" id="IPR010917">
    <property type="entry name" value="TonB_rcpt_CS"/>
</dbReference>
<dbReference type="InterPro" id="IPR000531">
    <property type="entry name" value="Beta-barrel_TonB"/>
</dbReference>
<keyword evidence="4 9" id="KW-0812">Transmembrane</keyword>
<dbReference type="Pfam" id="PF07715">
    <property type="entry name" value="Plug"/>
    <property type="match status" value="1"/>
</dbReference>
<evidence type="ECO:0000256" key="1">
    <source>
        <dbReference type="ARBA" id="ARBA00004571"/>
    </source>
</evidence>
<dbReference type="Pfam" id="PF00593">
    <property type="entry name" value="TonB_dep_Rec_b-barrel"/>
    <property type="match status" value="1"/>
</dbReference>
<comment type="caution">
    <text evidence="15">The sequence shown here is derived from an EMBL/GenBank/DDBJ whole genome shotgun (WGS) entry which is preliminary data.</text>
</comment>
<keyword evidence="6 11" id="KW-0798">TonB box</keyword>
<protein>
    <submittedName>
        <fullName evidence="15">TonB-dependent receptor</fullName>
    </submittedName>
</protein>
<keyword evidence="3 9" id="KW-1134">Transmembrane beta strand</keyword>
<dbReference type="Gene3D" id="2.170.130.10">
    <property type="entry name" value="TonB-dependent receptor, plug domain"/>
    <property type="match status" value="1"/>
</dbReference>
<evidence type="ECO:0000313" key="15">
    <source>
        <dbReference type="EMBL" id="MDR8524329.1"/>
    </source>
</evidence>
<evidence type="ECO:0000256" key="8">
    <source>
        <dbReference type="ARBA" id="ARBA00023237"/>
    </source>
</evidence>
<feature type="short sequence motif" description="TonB C-terminal box" evidence="10">
    <location>
        <begin position="978"/>
        <end position="995"/>
    </location>
</feature>
<dbReference type="Proteomes" id="UP001259340">
    <property type="component" value="Unassembled WGS sequence"/>
</dbReference>
<keyword evidence="8 9" id="KW-0998">Cell outer membrane</keyword>
<evidence type="ECO:0000256" key="7">
    <source>
        <dbReference type="ARBA" id="ARBA00023136"/>
    </source>
</evidence>
<evidence type="ECO:0000256" key="3">
    <source>
        <dbReference type="ARBA" id="ARBA00022452"/>
    </source>
</evidence>
<dbReference type="InterPro" id="IPR012910">
    <property type="entry name" value="Plug_dom"/>
</dbReference>
<dbReference type="GO" id="GO:0009279">
    <property type="term" value="C:cell outer membrane"/>
    <property type="evidence" value="ECO:0007669"/>
    <property type="project" value="UniProtKB-SubCell"/>
</dbReference>
<keyword evidence="15" id="KW-0675">Receptor</keyword>
<comment type="subcellular location">
    <subcellularLocation>
        <location evidence="1 9">Cell outer membrane</location>
        <topology evidence="1 9">Multi-pass membrane protein</topology>
    </subcellularLocation>
</comment>
<feature type="chain" id="PRO_5043835623" evidence="12">
    <location>
        <begin position="32"/>
        <end position="995"/>
    </location>
</feature>
<dbReference type="PANTHER" id="PTHR47234">
    <property type="match status" value="1"/>
</dbReference>
<evidence type="ECO:0000256" key="10">
    <source>
        <dbReference type="PROSITE-ProRule" id="PRU10144"/>
    </source>
</evidence>
<evidence type="ECO:0000259" key="14">
    <source>
        <dbReference type="Pfam" id="PF07715"/>
    </source>
</evidence>
<feature type="signal peptide" evidence="12">
    <location>
        <begin position="1"/>
        <end position="31"/>
    </location>
</feature>
<reference evidence="15" key="1">
    <citation type="submission" date="2022-11" db="EMBL/GenBank/DDBJ databases">
        <title>Prophages regulate Shewanella fidelis motility and biofilm formation: implications for gut colonization dynamics in Ciona robusta.</title>
        <authorList>
            <person name="Natarajan O."/>
            <person name="Gibboney S.L."/>
            <person name="Young M.N."/>
            <person name="Lim S.J."/>
            <person name="Pluta N."/>
            <person name="Atkinson C.G.F."/>
            <person name="Leigh B.A."/>
            <person name="Liberti A."/>
            <person name="Kees E."/>
            <person name="Breitbart M."/>
            <person name="Gralnick J."/>
            <person name="Dishaw L.J."/>
        </authorList>
    </citation>
    <scope>NUCLEOTIDE SEQUENCE</scope>
    <source>
        <strain evidence="15">3313</strain>
    </source>
</reference>
<organism evidence="15 16">
    <name type="scientific">Shewanella fidelis</name>
    <dbReference type="NCBI Taxonomy" id="173509"/>
    <lineage>
        <taxon>Bacteria</taxon>
        <taxon>Pseudomonadati</taxon>
        <taxon>Pseudomonadota</taxon>
        <taxon>Gammaproteobacteria</taxon>
        <taxon>Alteromonadales</taxon>
        <taxon>Shewanellaceae</taxon>
        <taxon>Shewanella</taxon>
    </lineage>
</organism>
<dbReference type="InterPro" id="IPR039426">
    <property type="entry name" value="TonB-dep_rcpt-like"/>
</dbReference>
<dbReference type="PROSITE" id="PS52016">
    <property type="entry name" value="TONB_DEPENDENT_REC_3"/>
    <property type="match status" value="1"/>
</dbReference>
<accession>A0AAW8NR34</accession>
<evidence type="ECO:0000256" key="12">
    <source>
        <dbReference type="SAM" id="SignalP"/>
    </source>
</evidence>
<evidence type="ECO:0000256" key="6">
    <source>
        <dbReference type="ARBA" id="ARBA00023077"/>
    </source>
</evidence>
<dbReference type="PROSITE" id="PS01156">
    <property type="entry name" value="TONB_DEPENDENT_REC_2"/>
    <property type="match status" value="1"/>
</dbReference>
<dbReference type="RefSeq" id="WP_310654970.1">
    <property type="nucleotide sequence ID" value="NZ_JAPMLE010000001.1"/>
</dbReference>
<dbReference type="EMBL" id="JAPMLE010000001">
    <property type="protein sequence ID" value="MDR8524329.1"/>
    <property type="molecule type" value="Genomic_DNA"/>
</dbReference>
<dbReference type="PANTHER" id="PTHR47234:SF2">
    <property type="entry name" value="TONB-DEPENDENT RECEPTOR"/>
    <property type="match status" value="1"/>
</dbReference>
<keyword evidence="2 9" id="KW-0813">Transport</keyword>
<evidence type="ECO:0000256" key="9">
    <source>
        <dbReference type="PROSITE-ProRule" id="PRU01360"/>
    </source>
</evidence>
<dbReference type="InterPro" id="IPR037066">
    <property type="entry name" value="Plug_dom_sf"/>
</dbReference>
<keyword evidence="7 9" id="KW-0472">Membrane</keyword>
<gene>
    <name evidence="15" type="ORF">OS133_11775</name>
</gene>
<dbReference type="InterPro" id="IPR036942">
    <property type="entry name" value="Beta-barrel_TonB_sf"/>
</dbReference>
<feature type="domain" description="TonB-dependent receptor-like beta-barrel" evidence="13">
    <location>
        <begin position="421"/>
        <end position="954"/>
    </location>
</feature>
<dbReference type="SUPFAM" id="SSF56935">
    <property type="entry name" value="Porins"/>
    <property type="match status" value="1"/>
</dbReference>
<evidence type="ECO:0000259" key="13">
    <source>
        <dbReference type="Pfam" id="PF00593"/>
    </source>
</evidence>
<sequence>MRTQTLMAKAIRRSLIATAATSFAMSGVVFANEIDNGEKKSDFDEIEKIEITGSRLRSTDLQGFSPVQVIDSKDIDMSSVANIQELLLKNPAFGTPGISRTNSNFSTSSAGVATVDLRDLGSSRTLVLVNGRRFVSGVPGSSAVDLNSIPTQFIERVEIMTGGASAVYGSDAVAGVVNIIYKKEFEGLEFDLQTGQSQEGDSEETQIQFTMGTSSSDGKGNIMIHGAYTDQGAVYSRDRERSAVDQASQGAYFTGAAEDMFTAVRPFYSSYAPQGRFYAGDKQYTYNKAGELQEGWSTNGSDTMEANGFNRMDYRTIAIPTERYLLAMSGKYEFTEGWNAFMEGTYAATQTTTRLEPFPMASDAVYSASGGQMPLEYEQYIVSATNPGEYERTLVRNAFVPDAIFDSATDTDGDGIKDIFFTRRLSDIAARGNTADRDTFRIVAGIDGEITEGWYTDVYYGYGQTKESQVGSGQFNSLNFRSALEAVEDEDGNIVCRNADAVAEGCAPVNVFGEGSISPEGADYVNAPNMLTTFTSQTIAGVNVTGDLFEVPAGTVGLALGTEYREEYSRSEFDALQSSGLNGGNAIPRTEGEFDVIEYFAEVNVPLLDDVFMAKQLNVRGAYRYSDYSSVGKTDSWNVALDWAPIDEVRFRAIRAQSTRAPNINELYSPPSQTFPTGLTDPCLGVTATTTGAQAEACRADAGVMANINANGEFTLSQSDLQGISGYNRGNSELDAEKGKSWTFGVTFSPEGMSVIEDFDFTVDYYDIEVEDAIVSTPRQFILDDCYGGSGATCNFITRRAKDTGPNSAGSLEYIDSADTNSGGFVNEGVDLVVTYAKDIEDYDLVGQVNARLAYTHVIDAYTIPLPGSEKDQDKGEIGAAENKFYLSLGYTYDDLTIAWNTTFIGESYLDDQFLSGSDLAAESIGVGSVTYHDLNIAYRPWDMAEFYIGANNLFDREPPKIITGLPGSDTGTETDAGTYDAVGRRYYAGVRLKF</sequence>
<name>A0AAW8NR34_9GAMM</name>
<proteinExistence type="inferred from homology"/>
<dbReference type="Gene3D" id="2.40.170.20">
    <property type="entry name" value="TonB-dependent receptor, beta-barrel domain"/>
    <property type="match status" value="1"/>
</dbReference>
<evidence type="ECO:0000256" key="2">
    <source>
        <dbReference type="ARBA" id="ARBA00022448"/>
    </source>
</evidence>